<dbReference type="PRINTS" id="PR00145">
    <property type="entry name" value="ARGSUCLYASE"/>
</dbReference>
<dbReference type="UniPathway" id="UPA00068">
    <property type="reaction ID" value="UER00114"/>
</dbReference>
<evidence type="ECO:0000256" key="8">
    <source>
        <dbReference type="ARBA" id="ARBA00022605"/>
    </source>
</evidence>
<dbReference type="EMBL" id="NKHD01000024">
    <property type="protein sequence ID" value="OXT07118.1"/>
    <property type="molecule type" value="Genomic_DNA"/>
</dbReference>
<dbReference type="InterPro" id="IPR000362">
    <property type="entry name" value="Fumarate_lyase_fam"/>
</dbReference>
<name>A0A231VG44_THETR</name>
<evidence type="ECO:0000256" key="7">
    <source>
        <dbReference type="ARBA" id="ARBA00022571"/>
    </source>
</evidence>
<dbReference type="Gene3D" id="1.20.200.10">
    <property type="entry name" value="Fumarase/aspartase (Central domain)"/>
    <property type="match status" value="1"/>
</dbReference>
<evidence type="ECO:0000256" key="3">
    <source>
        <dbReference type="ARBA" id="ARBA00004941"/>
    </source>
</evidence>
<dbReference type="FunFam" id="1.20.200.10:FF:000006">
    <property type="entry name" value="Argininosuccinate lyase"/>
    <property type="match status" value="1"/>
</dbReference>
<dbReference type="PANTHER" id="PTHR43814:SF1">
    <property type="entry name" value="ARGININOSUCCINATE LYASE"/>
    <property type="match status" value="1"/>
</dbReference>
<evidence type="ECO:0000259" key="11">
    <source>
        <dbReference type="Pfam" id="PF00206"/>
    </source>
</evidence>
<evidence type="ECO:0000256" key="10">
    <source>
        <dbReference type="HAMAP-Rule" id="MF_00006"/>
    </source>
</evidence>
<reference evidence="14 16" key="2">
    <citation type="submission" date="2017-06" db="EMBL/GenBank/DDBJ databases">
        <title>Isolation and characterization of a thermophilic and butanogenic Thermoanaerobacterium thermosaccharolyticum M5 capable of efficient degradation of hemicellulose.</title>
        <authorList>
            <person name="Xin F."/>
            <person name="Jiang Y."/>
        </authorList>
    </citation>
    <scope>NUCLEOTIDE SEQUENCE [LARGE SCALE GENOMIC DNA]</scope>
    <source>
        <strain evidence="14 16">M5</strain>
    </source>
</reference>
<dbReference type="GO" id="GO:0004056">
    <property type="term" value="F:argininosuccinate lyase activity"/>
    <property type="evidence" value="ECO:0007669"/>
    <property type="project" value="UniProtKB-UniRule"/>
</dbReference>
<dbReference type="PRINTS" id="PR00149">
    <property type="entry name" value="FUMRATELYASE"/>
</dbReference>
<reference evidence="13 15" key="1">
    <citation type="submission" date="2016-08" db="EMBL/GenBank/DDBJ databases">
        <title>A novel genetic cassette of butanologenic Thermoanaerobacterium thermosaccharolyticum that directly convert cellulose to butanol.</title>
        <authorList>
            <person name="Li T."/>
            <person name="He J."/>
        </authorList>
    </citation>
    <scope>NUCLEOTIDE SEQUENCE [LARGE SCALE GENOMIC DNA]</scope>
    <source>
        <strain evidence="13 15">TG57</strain>
    </source>
</reference>
<evidence type="ECO:0000256" key="4">
    <source>
        <dbReference type="ARBA" id="ARBA00005552"/>
    </source>
</evidence>
<keyword evidence="6 10" id="KW-0963">Cytoplasm</keyword>
<accession>A0A231VG44</accession>
<dbReference type="Proteomes" id="UP000214975">
    <property type="component" value="Chromosome"/>
</dbReference>
<dbReference type="Gene3D" id="1.10.40.30">
    <property type="entry name" value="Fumarase/aspartase (C-terminal domain)"/>
    <property type="match status" value="1"/>
</dbReference>
<dbReference type="FunFam" id="1.10.40.30:FF:000001">
    <property type="entry name" value="Argininosuccinate lyase"/>
    <property type="match status" value="1"/>
</dbReference>
<feature type="domain" description="Fumarate lyase N-terminal" evidence="11">
    <location>
        <begin position="6"/>
        <end position="297"/>
    </location>
</feature>
<dbReference type="Proteomes" id="UP000215301">
    <property type="component" value="Unassembled WGS sequence"/>
</dbReference>
<dbReference type="EC" id="4.3.2.1" evidence="5 10"/>
<dbReference type="PROSITE" id="PS00163">
    <property type="entry name" value="FUMARATE_LYASES"/>
    <property type="match status" value="1"/>
</dbReference>
<dbReference type="PANTHER" id="PTHR43814">
    <property type="entry name" value="ARGININOSUCCINATE LYASE"/>
    <property type="match status" value="1"/>
</dbReference>
<dbReference type="HAMAP" id="MF_00006">
    <property type="entry name" value="Arg_succ_lyase"/>
    <property type="match status" value="1"/>
</dbReference>
<dbReference type="InterPro" id="IPR022761">
    <property type="entry name" value="Fumarate_lyase_N"/>
</dbReference>
<dbReference type="Pfam" id="PF00206">
    <property type="entry name" value="Lyase_1"/>
    <property type="match status" value="1"/>
</dbReference>
<comment type="subcellular location">
    <subcellularLocation>
        <location evidence="2 10">Cytoplasm</location>
    </subcellularLocation>
</comment>
<gene>
    <name evidence="10 14" type="primary">argH</name>
    <name evidence="14" type="ORF">CE561_08855</name>
    <name evidence="13" type="ORF">Thert_01664</name>
</gene>
<evidence type="ECO:0000313" key="14">
    <source>
        <dbReference type="EMBL" id="OXT07118.1"/>
    </source>
</evidence>
<keyword evidence="8 10" id="KW-0028">Amino-acid biosynthesis</keyword>
<dbReference type="EMBL" id="CP016893">
    <property type="protein sequence ID" value="AST57673.1"/>
    <property type="molecule type" value="Genomic_DNA"/>
</dbReference>
<dbReference type="CDD" id="cd01359">
    <property type="entry name" value="Argininosuccinate_lyase"/>
    <property type="match status" value="1"/>
</dbReference>
<keyword evidence="9 10" id="KW-0456">Lyase</keyword>
<dbReference type="InterPro" id="IPR008948">
    <property type="entry name" value="L-Aspartase-like"/>
</dbReference>
<evidence type="ECO:0000256" key="2">
    <source>
        <dbReference type="ARBA" id="ARBA00004496"/>
    </source>
</evidence>
<dbReference type="AlphaFoldDB" id="A0A231VG44"/>
<dbReference type="Pfam" id="PF14698">
    <property type="entry name" value="ASL_C2"/>
    <property type="match status" value="1"/>
</dbReference>
<dbReference type="GO" id="GO:0042450">
    <property type="term" value="P:L-arginine biosynthetic process via ornithine"/>
    <property type="evidence" value="ECO:0007669"/>
    <property type="project" value="UniProtKB-UniRule"/>
</dbReference>
<protein>
    <recommendedName>
        <fullName evidence="5 10">Argininosuccinate lyase</fullName>
        <shortName evidence="10">ASAL</shortName>
        <ecNumber evidence="5 10">4.3.2.1</ecNumber>
    </recommendedName>
    <alternativeName>
        <fullName evidence="10">Arginosuccinase</fullName>
    </alternativeName>
</protein>
<evidence type="ECO:0000256" key="5">
    <source>
        <dbReference type="ARBA" id="ARBA00012338"/>
    </source>
</evidence>
<organism evidence="14 16">
    <name type="scientific">Thermoanaerobacterium thermosaccharolyticum</name>
    <name type="common">Clostridium thermosaccharolyticum</name>
    <dbReference type="NCBI Taxonomy" id="1517"/>
    <lineage>
        <taxon>Bacteria</taxon>
        <taxon>Bacillati</taxon>
        <taxon>Bacillota</taxon>
        <taxon>Clostridia</taxon>
        <taxon>Thermoanaerobacterales</taxon>
        <taxon>Thermoanaerobacteraceae</taxon>
        <taxon>Thermoanaerobacterium</taxon>
    </lineage>
</organism>
<evidence type="ECO:0000256" key="1">
    <source>
        <dbReference type="ARBA" id="ARBA00000985"/>
    </source>
</evidence>
<proteinExistence type="inferred from homology"/>
<evidence type="ECO:0000256" key="9">
    <source>
        <dbReference type="ARBA" id="ARBA00023239"/>
    </source>
</evidence>
<keyword evidence="7 10" id="KW-0055">Arginine biosynthesis</keyword>
<sequence length="444" mass="50268">MKLWGGRFKGSVDKLMEEFNSSISFDIRLFKYDVEGSIVHAKGLNKAGVLSDDETKLIIDGLNEILKETDINHIPDDEDVHTYVERLLTEKIGDAGRKLHTGRSRNDQVATDVRLYLKDAIKDIGSDIKLLIETLQSIADEHNNTIMPGYTHLQRAQPVTFGHHMRAYVEMFKRDLSRLNDMVKRVNIMPLGSGALAGTSFNIDRRYVAELLGFDDITLNSLDAVGDRDFVIEFLSFSSILMMHLSRFCEEIVLWSSREFDFIELDDKYSTGSSMMPQKKNPDAAELIRGKTGRVYGNLITLLTVMKGLPLAYNKDMQEDKEALFDTVDTLKICIEVFTGMIKTMHVKKSNMETAAKYGYMNATDFADYLVSKGIPFRKAHEITGKVVLYAMDKNCAIEDLSIKDLKSFCDSIDVDVYEAIDLKNSIRNKKTIGSPTLDEKESR</sequence>
<evidence type="ECO:0000259" key="12">
    <source>
        <dbReference type="Pfam" id="PF14698"/>
    </source>
</evidence>
<dbReference type="SUPFAM" id="SSF48557">
    <property type="entry name" value="L-aspartase-like"/>
    <property type="match status" value="1"/>
</dbReference>
<dbReference type="GO" id="GO:0005829">
    <property type="term" value="C:cytosol"/>
    <property type="evidence" value="ECO:0007669"/>
    <property type="project" value="TreeGrafter"/>
</dbReference>
<dbReference type="InterPro" id="IPR024083">
    <property type="entry name" value="Fumarase/histidase_N"/>
</dbReference>
<comment type="similarity">
    <text evidence="10">Belongs to the lyase 1 family. Argininosuccinate lyase subfamily.</text>
</comment>
<comment type="catalytic activity">
    <reaction evidence="1 10">
        <text>2-(N(omega)-L-arginino)succinate = fumarate + L-arginine</text>
        <dbReference type="Rhea" id="RHEA:24020"/>
        <dbReference type="ChEBI" id="CHEBI:29806"/>
        <dbReference type="ChEBI" id="CHEBI:32682"/>
        <dbReference type="ChEBI" id="CHEBI:57472"/>
        <dbReference type="EC" id="4.3.2.1"/>
    </reaction>
</comment>
<evidence type="ECO:0000256" key="6">
    <source>
        <dbReference type="ARBA" id="ARBA00022490"/>
    </source>
</evidence>
<dbReference type="Gene3D" id="1.10.275.10">
    <property type="entry name" value="Fumarase/aspartase (N-terminal domain)"/>
    <property type="match status" value="1"/>
</dbReference>
<comment type="pathway">
    <text evidence="3 10">Amino-acid biosynthesis; L-arginine biosynthesis; L-arginine from L-ornithine and carbamoyl phosphate: step 3/3.</text>
</comment>
<dbReference type="InterPro" id="IPR009049">
    <property type="entry name" value="Argininosuccinate_lyase"/>
</dbReference>
<dbReference type="InterPro" id="IPR029419">
    <property type="entry name" value="Arg_succ_lyase_C"/>
</dbReference>
<feature type="domain" description="Argininosuccinate lyase C-terminal" evidence="12">
    <location>
        <begin position="360"/>
        <end position="427"/>
    </location>
</feature>
<dbReference type="RefSeq" id="WP_094045598.1">
    <property type="nucleotide sequence ID" value="NZ_CP016893.1"/>
</dbReference>
<evidence type="ECO:0000313" key="13">
    <source>
        <dbReference type="EMBL" id="AST57673.1"/>
    </source>
</evidence>
<dbReference type="FunFam" id="1.10.275.10:FF:000002">
    <property type="entry name" value="Argininosuccinate lyase"/>
    <property type="match status" value="1"/>
</dbReference>
<evidence type="ECO:0000313" key="15">
    <source>
        <dbReference type="Proteomes" id="UP000214975"/>
    </source>
</evidence>
<evidence type="ECO:0000313" key="16">
    <source>
        <dbReference type="Proteomes" id="UP000215301"/>
    </source>
</evidence>
<dbReference type="NCBIfam" id="TIGR00838">
    <property type="entry name" value="argH"/>
    <property type="match status" value="1"/>
</dbReference>
<comment type="similarity">
    <text evidence="4">In the N-terminal section; belongs to the lyase 1 family. Argininosuccinate lyase subfamily.</text>
</comment>
<dbReference type="InterPro" id="IPR020557">
    <property type="entry name" value="Fumarate_lyase_CS"/>
</dbReference>